<keyword evidence="2" id="KW-1185">Reference proteome</keyword>
<dbReference type="RefSeq" id="WP_175228482.1">
    <property type="nucleotide sequence ID" value="NZ_CADIKH010000020.1"/>
</dbReference>
<proteinExistence type="predicted"/>
<dbReference type="PANTHER" id="PTHR48228">
    <property type="entry name" value="SUCCINYL-COA--D-CITRAMALATE COA-TRANSFERASE"/>
    <property type="match status" value="1"/>
</dbReference>
<dbReference type="EMBL" id="CADIKH010000020">
    <property type="protein sequence ID" value="CAB3762315.1"/>
    <property type="molecule type" value="Genomic_DNA"/>
</dbReference>
<dbReference type="Proteomes" id="UP000494363">
    <property type="component" value="Unassembled WGS sequence"/>
</dbReference>
<evidence type="ECO:0000313" key="2">
    <source>
        <dbReference type="Proteomes" id="UP000494363"/>
    </source>
</evidence>
<dbReference type="AlphaFoldDB" id="A0A6J5EB85"/>
<dbReference type="InterPro" id="IPR044855">
    <property type="entry name" value="CoA-Trfase_III_dom3_sf"/>
</dbReference>
<dbReference type="InterPro" id="IPR003673">
    <property type="entry name" value="CoA-Trfase_fam_III"/>
</dbReference>
<evidence type="ECO:0000313" key="1">
    <source>
        <dbReference type="EMBL" id="CAB3762315.1"/>
    </source>
</evidence>
<dbReference type="InterPro" id="IPR023606">
    <property type="entry name" value="CoA-Trfase_III_dom_1_sf"/>
</dbReference>
<protein>
    <submittedName>
        <fullName evidence="1">Acetyl-CoA:oxalate CoA-transferase</fullName>
        <ecNumber evidence="1">2.8.3.19</ecNumber>
    </submittedName>
</protein>
<gene>
    <name evidence="1" type="primary">yfdE_3</name>
    <name evidence="1" type="ORF">LMG29542_04326</name>
</gene>
<sequence length="368" mass="39564">MKLSGIRVLDFSRFMAGPLVSSIMADHGAEVIKIEAPEGDPVRAGRRSRDGQIAGDSFAVLNRGKQSVVLDLKQACDRDAARRLIATADVLVESFSPGVTARLGIDAPSAQRLNPRLVYCSISAFGQHGPLRDTAAHDPAVQALTGILPRDRDGRPVIPTVSVASWCTAHSALAGILMALMTARATGLGDHLDISMHDVALSARPNAAFAALSGNAQTGEMTLGYAMLEPYETADRAWLCLGAGEARFARPLLDALQRPDLIDIALGKPGGAQNPLREFLTQRFRERARVDWLGWLDAHGIPAMPVLDYREALQHPHAEARGMLLTDADGHRHLNTPIRFSREPGTPALQAPMLGEHTQSVLNALNDT</sequence>
<dbReference type="Gene3D" id="3.30.1540.10">
    <property type="entry name" value="formyl-coa transferase, domain 3"/>
    <property type="match status" value="1"/>
</dbReference>
<dbReference type="GO" id="GO:0016740">
    <property type="term" value="F:transferase activity"/>
    <property type="evidence" value="ECO:0007669"/>
    <property type="project" value="UniProtKB-KW"/>
</dbReference>
<dbReference type="PANTHER" id="PTHR48228:SF5">
    <property type="entry name" value="ALPHA-METHYLACYL-COA RACEMASE"/>
    <property type="match status" value="1"/>
</dbReference>
<accession>A0A6J5EB85</accession>
<organism evidence="1 2">
    <name type="scientific">Paraburkholderia humisilvae</name>
    <dbReference type="NCBI Taxonomy" id="627669"/>
    <lineage>
        <taxon>Bacteria</taxon>
        <taxon>Pseudomonadati</taxon>
        <taxon>Pseudomonadota</taxon>
        <taxon>Betaproteobacteria</taxon>
        <taxon>Burkholderiales</taxon>
        <taxon>Burkholderiaceae</taxon>
        <taxon>Paraburkholderia</taxon>
    </lineage>
</organism>
<keyword evidence="1" id="KW-0808">Transferase</keyword>
<dbReference type="Pfam" id="PF02515">
    <property type="entry name" value="CoA_transf_3"/>
    <property type="match status" value="1"/>
</dbReference>
<dbReference type="InterPro" id="IPR050509">
    <property type="entry name" value="CoA-transferase_III"/>
</dbReference>
<dbReference type="SUPFAM" id="SSF89796">
    <property type="entry name" value="CoA-transferase family III (CaiB/BaiF)"/>
    <property type="match status" value="1"/>
</dbReference>
<dbReference type="EC" id="2.8.3.19" evidence="1"/>
<reference evidence="1 2" key="1">
    <citation type="submission" date="2020-04" db="EMBL/GenBank/DDBJ databases">
        <authorList>
            <person name="De Canck E."/>
        </authorList>
    </citation>
    <scope>NUCLEOTIDE SEQUENCE [LARGE SCALE GENOMIC DNA]</scope>
    <source>
        <strain evidence="1 2">LMG 29542</strain>
    </source>
</reference>
<dbReference type="Gene3D" id="3.40.50.10540">
    <property type="entry name" value="Crotonobetainyl-coa:carnitine coa-transferase, domain 1"/>
    <property type="match status" value="1"/>
</dbReference>
<name>A0A6J5EB85_9BURK</name>